<dbReference type="GO" id="GO:0005694">
    <property type="term" value="C:chromosome"/>
    <property type="evidence" value="ECO:0007669"/>
    <property type="project" value="TreeGrafter"/>
</dbReference>
<dbReference type="InterPro" id="IPR036086">
    <property type="entry name" value="ParB/Sulfiredoxin_sf"/>
</dbReference>
<evidence type="ECO:0000313" key="2">
    <source>
        <dbReference type="EMBL" id="QIR16673.1"/>
    </source>
</evidence>
<evidence type="ECO:0000259" key="1">
    <source>
        <dbReference type="Pfam" id="PF17762"/>
    </source>
</evidence>
<protein>
    <recommendedName>
        <fullName evidence="1">ParB/Spo0J HTH domain-containing protein</fullName>
    </recommendedName>
</protein>
<dbReference type="SUPFAM" id="SSF110849">
    <property type="entry name" value="ParB/Sulfiredoxin"/>
    <property type="match status" value="1"/>
</dbReference>
<dbReference type="KEGG" id="saes:HBH39_19565"/>
<accession>A0A6G9QRE5</accession>
<sequence length="369" mass="42052">MFNTIDTKYEELQSARLRDMYRHEKEHSAPEDMKVGTLNSYVVTTDRIFVEEGFNIRDLNENHVTNFANAYRENKTVPQIIVKVVKNAEGEYICIVRDGHHRFAGGIQAGKTEFEVNEFQGDKIDEVLLMIDTANGLPLNQLDLAAAVSRLKNEGLNNSEIGRRINKSSAHVGHLLDLLNMPQRLKDMVRNDMISATYARELFKEHGDKVMSVIASSSNNSNQPQTLMDFVPTEDESDDKKVEEIHSFVEQIKKDSKPDKQMTEDNKEKQIDIEDVIAADDLAYLNEIGQKFEEVDNSDDSTESDSIEPTVRVTKKSVKGKSIPKSISTDVRTFILKLASQVNQDEDQVIKLTDDEYYELKRFEEALIK</sequence>
<keyword evidence="3" id="KW-1185">Reference proteome</keyword>
<dbReference type="Pfam" id="PF17762">
    <property type="entry name" value="HTH_ParB"/>
    <property type="match status" value="1"/>
</dbReference>
<gene>
    <name evidence="2" type="ORF">HBH39_19565</name>
</gene>
<dbReference type="Gene3D" id="1.10.10.2830">
    <property type="match status" value="1"/>
</dbReference>
<organism evidence="2 3">
    <name type="scientific">Shewanella aestuarii</name>
    <dbReference type="NCBI Taxonomy" id="1028752"/>
    <lineage>
        <taxon>Bacteria</taxon>
        <taxon>Pseudomonadati</taxon>
        <taxon>Pseudomonadota</taxon>
        <taxon>Gammaproteobacteria</taxon>
        <taxon>Alteromonadales</taxon>
        <taxon>Shewanellaceae</taxon>
        <taxon>Shewanella</taxon>
    </lineage>
</organism>
<dbReference type="GO" id="GO:0007059">
    <property type="term" value="P:chromosome segregation"/>
    <property type="evidence" value="ECO:0007669"/>
    <property type="project" value="TreeGrafter"/>
</dbReference>
<geneLocation type="plasmid" evidence="2 3">
    <name>pPN3F2_2</name>
</geneLocation>
<keyword evidence="2" id="KW-0614">Plasmid</keyword>
<reference evidence="2 3" key="1">
    <citation type="submission" date="2020-03" db="EMBL/GenBank/DDBJ databases">
        <title>Complete genome sequence of Shewanella sp.</title>
        <authorList>
            <person name="Kim Y.-S."/>
            <person name="Kim S.-J."/>
            <person name="Jung H.-K."/>
            <person name="Kim K.-H."/>
        </authorList>
    </citation>
    <scope>NUCLEOTIDE SEQUENCE [LARGE SCALE GENOMIC DNA]</scope>
    <source>
        <strain evidence="2 3">PN3F2</strain>
        <plasmid evidence="2 3">pPN3F2_2</plasmid>
    </source>
</reference>
<dbReference type="SUPFAM" id="SSF109709">
    <property type="entry name" value="KorB DNA-binding domain-like"/>
    <property type="match status" value="1"/>
</dbReference>
<evidence type="ECO:0000313" key="3">
    <source>
        <dbReference type="Proteomes" id="UP000502608"/>
    </source>
</evidence>
<dbReference type="RefSeq" id="WP_167680501.1">
    <property type="nucleotide sequence ID" value="NZ_CP050315.1"/>
</dbReference>
<name>A0A6G9QRE5_9GAMM</name>
<dbReference type="EMBL" id="CP050315">
    <property type="protein sequence ID" value="QIR16673.1"/>
    <property type="molecule type" value="Genomic_DNA"/>
</dbReference>
<dbReference type="InterPro" id="IPR041468">
    <property type="entry name" value="HTH_ParB/Spo0J"/>
</dbReference>
<dbReference type="InterPro" id="IPR050336">
    <property type="entry name" value="Chromosome_partition/occlusion"/>
</dbReference>
<dbReference type="Proteomes" id="UP000502608">
    <property type="component" value="Plasmid pPN3F2_2"/>
</dbReference>
<dbReference type="AlphaFoldDB" id="A0A6G9QRE5"/>
<dbReference type="PANTHER" id="PTHR33375:SF1">
    <property type="entry name" value="CHROMOSOME-PARTITIONING PROTEIN PARB-RELATED"/>
    <property type="match status" value="1"/>
</dbReference>
<feature type="domain" description="ParB/Spo0J HTH" evidence="1">
    <location>
        <begin position="139"/>
        <end position="206"/>
    </location>
</feature>
<dbReference type="GO" id="GO:0045881">
    <property type="term" value="P:positive regulation of sporulation resulting in formation of a cellular spore"/>
    <property type="evidence" value="ECO:0007669"/>
    <property type="project" value="TreeGrafter"/>
</dbReference>
<dbReference type="PANTHER" id="PTHR33375">
    <property type="entry name" value="CHROMOSOME-PARTITIONING PROTEIN PARB-RELATED"/>
    <property type="match status" value="1"/>
</dbReference>
<proteinExistence type="predicted"/>